<accession>A0A8T3B1Y3</accession>
<feature type="transmembrane region" description="Helical" evidence="1">
    <location>
        <begin position="112"/>
        <end position="133"/>
    </location>
</feature>
<organism evidence="2 3">
    <name type="scientific">Dendrobium nobile</name>
    <name type="common">Orchid</name>
    <dbReference type="NCBI Taxonomy" id="94219"/>
    <lineage>
        <taxon>Eukaryota</taxon>
        <taxon>Viridiplantae</taxon>
        <taxon>Streptophyta</taxon>
        <taxon>Embryophyta</taxon>
        <taxon>Tracheophyta</taxon>
        <taxon>Spermatophyta</taxon>
        <taxon>Magnoliopsida</taxon>
        <taxon>Liliopsida</taxon>
        <taxon>Asparagales</taxon>
        <taxon>Orchidaceae</taxon>
        <taxon>Epidendroideae</taxon>
        <taxon>Malaxideae</taxon>
        <taxon>Dendrobiinae</taxon>
        <taxon>Dendrobium</taxon>
    </lineage>
</organism>
<protein>
    <submittedName>
        <fullName evidence="2">Uncharacterized protein</fullName>
    </submittedName>
</protein>
<evidence type="ECO:0000256" key="1">
    <source>
        <dbReference type="SAM" id="Phobius"/>
    </source>
</evidence>
<dbReference type="Proteomes" id="UP000829196">
    <property type="component" value="Unassembled WGS sequence"/>
</dbReference>
<evidence type="ECO:0000313" key="2">
    <source>
        <dbReference type="EMBL" id="KAI0503567.1"/>
    </source>
</evidence>
<keyword evidence="3" id="KW-1185">Reference proteome</keyword>
<dbReference type="AlphaFoldDB" id="A0A8T3B1Y3"/>
<feature type="transmembrane region" description="Helical" evidence="1">
    <location>
        <begin position="53"/>
        <end position="76"/>
    </location>
</feature>
<name>A0A8T3B1Y3_DENNO</name>
<keyword evidence="1" id="KW-0812">Transmembrane</keyword>
<gene>
    <name evidence="2" type="ORF">KFK09_014501</name>
</gene>
<feature type="transmembrane region" description="Helical" evidence="1">
    <location>
        <begin position="6"/>
        <end position="32"/>
    </location>
</feature>
<comment type="caution">
    <text evidence="2">The sequence shown here is derived from an EMBL/GenBank/DDBJ whole genome shotgun (WGS) entry which is preliminary data.</text>
</comment>
<feature type="transmembrane region" description="Helical" evidence="1">
    <location>
        <begin position="82"/>
        <end position="105"/>
    </location>
</feature>
<keyword evidence="1" id="KW-1133">Transmembrane helix</keyword>
<feature type="transmembrane region" description="Helical" evidence="1">
    <location>
        <begin position="166"/>
        <end position="184"/>
    </location>
</feature>
<reference evidence="2" key="1">
    <citation type="journal article" date="2022" name="Front. Genet.">
        <title>Chromosome-Scale Assembly of the Dendrobium nobile Genome Provides Insights Into the Molecular Mechanism of the Biosynthesis of the Medicinal Active Ingredient of Dendrobium.</title>
        <authorList>
            <person name="Xu Q."/>
            <person name="Niu S.-C."/>
            <person name="Li K.-L."/>
            <person name="Zheng P.-J."/>
            <person name="Zhang X.-J."/>
            <person name="Jia Y."/>
            <person name="Liu Y."/>
            <person name="Niu Y.-X."/>
            <person name="Yu L.-H."/>
            <person name="Chen D.-F."/>
            <person name="Zhang G.-Q."/>
        </authorList>
    </citation>
    <scope>NUCLEOTIDE SEQUENCE</scope>
    <source>
        <tissue evidence="2">Leaf</tissue>
    </source>
</reference>
<keyword evidence="1" id="KW-0472">Membrane</keyword>
<feature type="transmembrane region" description="Helical" evidence="1">
    <location>
        <begin position="139"/>
        <end position="159"/>
    </location>
</feature>
<proteinExistence type="predicted"/>
<sequence length="203" mass="23484">MYTINFGLFCGGFFFISVGFLFPLSVFCSLSFMSGSEGFCGMFVLFFCSSLSWRWFGCFVPIICWLVVWELCLGFLCVDDVSLLWLILLVFFWCGATRLLVLWWCIFGRIRWGWGTGCGCMWFWWSLGVLFVFSRLAPLTWFLAYWILLLPSLWVVFGTCRLLKTLSFYMALCFGGCFWFSYYLCRSLKLVLGSSGFLLGSCS</sequence>
<dbReference type="EMBL" id="JAGYWB010000011">
    <property type="protein sequence ID" value="KAI0503567.1"/>
    <property type="molecule type" value="Genomic_DNA"/>
</dbReference>
<evidence type="ECO:0000313" key="3">
    <source>
        <dbReference type="Proteomes" id="UP000829196"/>
    </source>
</evidence>